<evidence type="ECO:0000313" key="3">
    <source>
        <dbReference type="Proteomes" id="UP000199306"/>
    </source>
</evidence>
<name>A0A1I5RJ83_9BACT</name>
<sequence length="288" mass="32481">MERRQFLKSLGVGAATIGTINLYAAPQKVKSLGLQLFSVREFVAKDLEGTLEKVASLGYRELEIYGYNGTFFGKTPAEFKTILKNTGVKVVSSHHAAGIGNKSKGSLTDGWEKAVEDLDNIGARYMVCPYLFPKEQTHETYALLPDLLSKSGEVTKSAGIQFAYHNHDFEFKNYNDSTLVFDHIITNTSPDLVKIELDLYWIIKAGYDPIKYFEKYPGRFPLWHVKDMEAGSKNITEVGNGTIDFDKIFAARKIAGLEKWFVEQDVTKGNMFESIKSSHDYLSKKKFK</sequence>
<dbReference type="InterPro" id="IPR036237">
    <property type="entry name" value="Xyl_isomerase-like_sf"/>
</dbReference>
<dbReference type="Gene3D" id="3.20.20.150">
    <property type="entry name" value="Divalent-metal-dependent TIM barrel enzymes"/>
    <property type="match status" value="1"/>
</dbReference>
<organism evidence="2 3">
    <name type="scientific">Pseudarcicella hirudinis</name>
    <dbReference type="NCBI Taxonomy" id="1079859"/>
    <lineage>
        <taxon>Bacteria</taxon>
        <taxon>Pseudomonadati</taxon>
        <taxon>Bacteroidota</taxon>
        <taxon>Cytophagia</taxon>
        <taxon>Cytophagales</taxon>
        <taxon>Flectobacillaceae</taxon>
        <taxon>Pseudarcicella</taxon>
    </lineage>
</organism>
<reference evidence="2 3" key="1">
    <citation type="submission" date="2016-10" db="EMBL/GenBank/DDBJ databases">
        <authorList>
            <person name="de Groot N.N."/>
        </authorList>
    </citation>
    <scope>NUCLEOTIDE SEQUENCE [LARGE SCALE GENOMIC DNA]</scope>
    <source>
        <strain evidence="3">E92,LMG 26720,CCM 7988</strain>
    </source>
</reference>
<evidence type="ECO:0000259" key="1">
    <source>
        <dbReference type="Pfam" id="PF01261"/>
    </source>
</evidence>
<dbReference type="NCBIfam" id="TIGR01409">
    <property type="entry name" value="TAT_signal_seq"/>
    <property type="match status" value="1"/>
</dbReference>
<dbReference type="EMBL" id="FOXH01000004">
    <property type="protein sequence ID" value="SFP57986.1"/>
    <property type="molecule type" value="Genomic_DNA"/>
</dbReference>
<feature type="domain" description="Xylose isomerase-like TIM barrel" evidence="1">
    <location>
        <begin position="51"/>
        <end position="262"/>
    </location>
</feature>
<gene>
    <name evidence="2" type="ORF">SAMN04515674_10480</name>
</gene>
<dbReference type="PANTHER" id="PTHR12110:SF41">
    <property type="entry name" value="INOSOSE DEHYDRATASE"/>
    <property type="match status" value="1"/>
</dbReference>
<dbReference type="AlphaFoldDB" id="A0A1I5RJ83"/>
<dbReference type="InterPro" id="IPR013022">
    <property type="entry name" value="Xyl_isomerase-like_TIM-brl"/>
</dbReference>
<proteinExistence type="predicted"/>
<dbReference type="PANTHER" id="PTHR12110">
    <property type="entry name" value="HYDROXYPYRUVATE ISOMERASE"/>
    <property type="match status" value="1"/>
</dbReference>
<protein>
    <submittedName>
        <fullName evidence="2">Tat (Twin-arginine translocation) pathway signal sequence</fullName>
    </submittedName>
</protein>
<dbReference type="InterPro" id="IPR050312">
    <property type="entry name" value="IolE/XylAMocC-like"/>
</dbReference>
<keyword evidence="3" id="KW-1185">Reference proteome</keyword>
<dbReference type="Proteomes" id="UP000199306">
    <property type="component" value="Unassembled WGS sequence"/>
</dbReference>
<dbReference type="Pfam" id="PF01261">
    <property type="entry name" value="AP_endonuc_2"/>
    <property type="match status" value="1"/>
</dbReference>
<accession>A0A1I5RJ83</accession>
<evidence type="ECO:0000313" key="2">
    <source>
        <dbReference type="EMBL" id="SFP57986.1"/>
    </source>
</evidence>
<dbReference type="RefSeq" id="WP_092015258.1">
    <property type="nucleotide sequence ID" value="NZ_FOXH01000004.1"/>
</dbReference>
<dbReference type="InterPro" id="IPR019546">
    <property type="entry name" value="TAT_signal_bac_arc"/>
</dbReference>
<dbReference type="SUPFAM" id="SSF51658">
    <property type="entry name" value="Xylose isomerase-like"/>
    <property type="match status" value="1"/>
</dbReference>
<dbReference type="STRING" id="1079859.SAMN04515674_10480"/>
<dbReference type="OrthoDB" id="9798407at2"/>